<name>A0A642V5K8_9ASCO</name>
<sequence length="546" mass="59086">MSPLWFLAICLTSVFQPILADDANPPVVTHIATEIVTIAVTPDGQVVDPSLLDKYGPVEKKPETSKQPSTSDKSDNKINSESEPIDHAVEENSMVTVVSTASQFGPLSTVATEVRTEPSPTRQSKANASSKKPSSGSNDDNSDKDRKGSTVVSTATEKASADASSSKSSPSSTSSSSSTSYDCDSLKRITEKAVDSLQGLYNSSSGFYGPEFSGFGDGMWWTSANCLTSIMDYMETMGSHGKYQDILENTFEKAQEFDLSHQGHHESASEVQKSEKTPSMKNGFTNSFSDDEGWWALAWINAFDLSGDNTYLNSAVDIFENMTDAWDDDRCGGGLWWSTEQSYVNAITNELFLSVAASLANRIGDDKSRYLDWAKKEWKWFKDSSMVNGNNLVNDGLDQSTCKNNGKTTWTYNQGVILGGLVELSKADGGGSGDYMAYAKKIASAAIDQLSRNGILHESCEPNCGDGGMFKGIFLRNLIKLQQASPDDKFADFINKNAETIIKNSGDSASFGEDWSNNDHSPTPMSQASAVECLTAALRVKNCGGK</sequence>
<feature type="region of interest" description="Disordered" evidence="1">
    <location>
        <begin position="46"/>
        <end position="90"/>
    </location>
</feature>
<feature type="chain" id="PRO_5024901696" description="Mannan endo-1,6-alpha-mannosidase" evidence="2">
    <location>
        <begin position="21"/>
        <end position="546"/>
    </location>
</feature>
<comment type="caution">
    <text evidence="3">The sequence shown here is derived from an EMBL/GenBank/DDBJ whole genome shotgun (WGS) entry which is preliminary data.</text>
</comment>
<dbReference type="InterPro" id="IPR053169">
    <property type="entry name" value="MUG_Protein"/>
</dbReference>
<gene>
    <name evidence="3" type="ORF">TRICI_002880</name>
</gene>
<dbReference type="InterPro" id="IPR008928">
    <property type="entry name" value="6-hairpin_glycosidase_sf"/>
</dbReference>
<dbReference type="PANTHER" id="PTHR47791:SF1">
    <property type="entry name" value="ENDO MANNANASE, GH76 FAMILY (EUROFUNG)"/>
    <property type="match status" value="1"/>
</dbReference>
<feature type="compositionally biased region" description="Basic and acidic residues" evidence="1">
    <location>
        <begin position="72"/>
        <end position="90"/>
    </location>
</feature>
<feature type="signal peptide" evidence="2">
    <location>
        <begin position="1"/>
        <end position="20"/>
    </location>
</feature>
<feature type="region of interest" description="Disordered" evidence="1">
    <location>
        <begin position="262"/>
        <end position="282"/>
    </location>
</feature>
<evidence type="ECO:0000256" key="1">
    <source>
        <dbReference type="SAM" id="MobiDB-lite"/>
    </source>
</evidence>
<evidence type="ECO:0000313" key="3">
    <source>
        <dbReference type="EMBL" id="KAA8914437.1"/>
    </source>
</evidence>
<feature type="compositionally biased region" description="Basic and acidic residues" evidence="1">
    <location>
        <begin position="262"/>
        <end position="278"/>
    </location>
</feature>
<evidence type="ECO:0000313" key="4">
    <source>
        <dbReference type="Proteomes" id="UP000761534"/>
    </source>
</evidence>
<dbReference type="InterPro" id="IPR005198">
    <property type="entry name" value="Glyco_hydro_76"/>
</dbReference>
<keyword evidence="2" id="KW-0732">Signal</keyword>
<dbReference type="Proteomes" id="UP000761534">
    <property type="component" value="Unassembled WGS sequence"/>
</dbReference>
<protein>
    <recommendedName>
        <fullName evidence="5">Mannan endo-1,6-alpha-mannosidase</fullName>
    </recommendedName>
</protein>
<dbReference type="PANTHER" id="PTHR47791">
    <property type="entry name" value="MEIOTICALLY UP-REGULATED GENE 191 PROTEIN"/>
    <property type="match status" value="1"/>
</dbReference>
<proteinExistence type="predicted"/>
<dbReference type="AlphaFoldDB" id="A0A642V5K8"/>
<reference evidence="3" key="1">
    <citation type="journal article" date="2019" name="G3 (Bethesda)">
        <title>Genome Assemblies of Two Rare Opportunistic Yeast Pathogens: Diutina rugosa (syn. Candida rugosa) and Trichomonascus ciferrii (syn. Candida ciferrii).</title>
        <authorList>
            <person name="Mixao V."/>
            <person name="Saus E."/>
            <person name="Hansen A.P."/>
            <person name="Lass-Florl C."/>
            <person name="Gabaldon T."/>
        </authorList>
    </citation>
    <scope>NUCLEOTIDE SEQUENCE</scope>
    <source>
        <strain evidence="3">CBS 4856</strain>
    </source>
</reference>
<evidence type="ECO:0000256" key="2">
    <source>
        <dbReference type="SAM" id="SignalP"/>
    </source>
</evidence>
<feature type="compositionally biased region" description="Low complexity" evidence="1">
    <location>
        <begin position="153"/>
        <end position="180"/>
    </location>
</feature>
<dbReference type="GO" id="GO:0005975">
    <property type="term" value="P:carbohydrate metabolic process"/>
    <property type="evidence" value="ECO:0007669"/>
    <property type="project" value="InterPro"/>
</dbReference>
<dbReference type="EMBL" id="SWFS01000200">
    <property type="protein sequence ID" value="KAA8914437.1"/>
    <property type="molecule type" value="Genomic_DNA"/>
</dbReference>
<organism evidence="3 4">
    <name type="scientific">Trichomonascus ciferrii</name>
    <dbReference type="NCBI Taxonomy" id="44093"/>
    <lineage>
        <taxon>Eukaryota</taxon>
        <taxon>Fungi</taxon>
        <taxon>Dikarya</taxon>
        <taxon>Ascomycota</taxon>
        <taxon>Saccharomycotina</taxon>
        <taxon>Dipodascomycetes</taxon>
        <taxon>Dipodascales</taxon>
        <taxon>Trichomonascaceae</taxon>
        <taxon>Trichomonascus</taxon>
        <taxon>Trichomonascus ciferrii complex</taxon>
    </lineage>
</organism>
<dbReference type="OrthoDB" id="9984024at2759"/>
<dbReference type="VEuPathDB" id="FungiDB:TRICI_002880"/>
<keyword evidence="4" id="KW-1185">Reference proteome</keyword>
<feature type="compositionally biased region" description="Low complexity" evidence="1">
    <location>
        <begin position="124"/>
        <end position="139"/>
    </location>
</feature>
<dbReference type="SUPFAM" id="SSF48208">
    <property type="entry name" value="Six-hairpin glycosidases"/>
    <property type="match status" value="1"/>
</dbReference>
<dbReference type="Gene3D" id="1.50.10.20">
    <property type="match status" value="1"/>
</dbReference>
<dbReference type="Pfam" id="PF03663">
    <property type="entry name" value="Glyco_hydro_76"/>
    <property type="match status" value="1"/>
</dbReference>
<evidence type="ECO:0008006" key="5">
    <source>
        <dbReference type="Google" id="ProtNLM"/>
    </source>
</evidence>
<accession>A0A642V5K8</accession>
<feature type="region of interest" description="Disordered" evidence="1">
    <location>
        <begin position="110"/>
        <end position="184"/>
    </location>
</feature>